<name>A0A6G1J698_9PLEO</name>
<feature type="repeat" description="WD" evidence="6">
    <location>
        <begin position="63"/>
        <end position="104"/>
    </location>
</feature>
<evidence type="ECO:0000256" key="3">
    <source>
        <dbReference type="ARBA" id="ARBA00038415"/>
    </source>
</evidence>
<keyword evidence="8" id="KW-1185">Reference proteome</keyword>
<dbReference type="PANTHER" id="PTHR22847">
    <property type="entry name" value="WD40 REPEAT PROTEIN"/>
    <property type="match status" value="1"/>
</dbReference>
<dbReference type="AlphaFoldDB" id="A0A6G1J698"/>
<dbReference type="EMBL" id="MU005577">
    <property type="protein sequence ID" value="KAF2686074.1"/>
    <property type="molecule type" value="Genomic_DNA"/>
</dbReference>
<protein>
    <recommendedName>
        <fullName evidence="4">Mitochondrial division protein 1</fullName>
    </recommendedName>
</protein>
<evidence type="ECO:0000313" key="7">
    <source>
        <dbReference type="EMBL" id="KAF2686074.1"/>
    </source>
</evidence>
<evidence type="ECO:0000256" key="1">
    <source>
        <dbReference type="ARBA" id="ARBA00022574"/>
    </source>
</evidence>
<dbReference type="Proteomes" id="UP000799291">
    <property type="component" value="Unassembled WGS sequence"/>
</dbReference>
<accession>A0A6G1J698</accession>
<dbReference type="OrthoDB" id="19711at2759"/>
<dbReference type="Gene3D" id="2.130.10.10">
    <property type="entry name" value="YVTN repeat-like/Quinoprotein amine dehydrogenase"/>
    <property type="match status" value="2"/>
</dbReference>
<proteinExistence type="inferred from homology"/>
<dbReference type="SUPFAM" id="SSF50978">
    <property type="entry name" value="WD40 repeat-like"/>
    <property type="match status" value="1"/>
</dbReference>
<dbReference type="PANTHER" id="PTHR22847:SF637">
    <property type="entry name" value="WD REPEAT DOMAIN 5B"/>
    <property type="match status" value="1"/>
</dbReference>
<feature type="repeat" description="WD" evidence="6">
    <location>
        <begin position="234"/>
        <end position="279"/>
    </location>
</feature>
<keyword evidence="1 6" id="KW-0853">WD repeat</keyword>
<organism evidence="7 8">
    <name type="scientific">Lentithecium fluviatile CBS 122367</name>
    <dbReference type="NCBI Taxonomy" id="1168545"/>
    <lineage>
        <taxon>Eukaryota</taxon>
        <taxon>Fungi</taxon>
        <taxon>Dikarya</taxon>
        <taxon>Ascomycota</taxon>
        <taxon>Pezizomycotina</taxon>
        <taxon>Dothideomycetes</taxon>
        <taxon>Pleosporomycetidae</taxon>
        <taxon>Pleosporales</taxon>
        <taxon>Massarineae</taxon>
        <taxon>Lentitheciaceae</taxon>
        <taxon>Lentithecium</taxon>
    </lineage>
</organism>
<sequence length="353" mass="39169">MENSSYTTDFPFTHIPRADRQNDAHSDRIYCVRVSANFVITGSYDRTIRVWSKPNRALALPPIEGHQSSVLCIEVREELDLIFSADGNGQIHMWSLSTGKLLHAVKAHEESVRSLSLNARDLVAACNDKSATLWQIVDDGLEQMMLRHRHTLRGHERPVLSARIHERRVITTSKDSVRIWSLENGSCLEVISNFASISDFEIISGSETLQVASSCTDSHVRIYDLTNKKETACLTGHMGVVRIVKLIASPSVPGYRIVSAGYDGTVRIWALGAGEKEWQAVHVFSFSEALLTPFGDEAEEFEVEGGDFIEVKRKASRVFDVQVDGAVAYVVGQGAEIVAFDLGDRGDNHGRKD</sequence>
<dbReference type="PROSITE" id="PS50294">
    <property type="entry name" value="WD_REPEATS_REGION"/>
    <property type="match status" value="2"/>
</dbReference>
<dbReference type="InterPro" id="IPR001680">
    <property type="entry name" value="WD40_rpt"/>
</dbReference>
<dbReference type="InterPro" id="IPR015943">
    <property type="entry name" value="WD40/YVTN_repeat-like_dom_sf"/>
</dbReference>
<dbReference type="SMART" id="SM00320">
    <property type="entry name" value="WD40"/>
    <property type="match status" value="6"/>
</dbReference>
<reference evidence="7" key="1">
    <citation type="journal article" date="2020" name="Stud. Mycol.">
        <title>101 Dothideomycetes genomes: a test case for predicting lifestyles and emergence of pathogens.</title>
        <authorList>
            <person name="Haridas S."/>
            <person name="Albert R."/>
            <person name="Binder M."/>
            <person name="Bloem J."/>
            <person name="Labutti K."/>
            <person name="Salamov A."/>
            <person name="Andreopoulos B."/>
            <person name="Baker S."/>
            <person name="Barry K."/>
            <person name="Bills G."/>
            <person name="Bluhm B."/>
            <person name="Cannon C."/>
            <person name="Castanera R."/>
            <person name="Culley D."/>
            <person name="Daum C."/>
            <person name="Ezra D."/>
            <person name="Gonzalez J."/>
            <person name="Henrissat B."/>
            <person name="Kuo A."/>
            <person name="Liang C."/>
            <person name="Lipzen A."/>
            <person name="Lutzoni F."/>
            <person name="Magnuson J."/>
            <person name="Mondo S."/>
            <person name="Nolan M."/>
            <person name="Ohm R."/>
            <person name="Pangilinan J."/>
            <person name="Park H.-J."/>
            <person name="Ramirez L."/>
            <person name="Alfaro M."/>
            <person name="Sun H."/>
            <person name="Tritt A."/>
            <person name="Yoshinaga Y."/>
            <person name="Zwiers L.-H."/>
            <person name="Turgeon B."/>
            <person name="Goodwin S."/>
            <person name="Spatafora J."/>
            <person name="Crous P."/>
            <person name="Grigoriev I."/>
        </authorList>
    </citation>
    <scope>NUCLEOTIDE SEQUENCE</scope>
    <source>
        <strain evidence="7">CBS 122367</strain>
    </source>
</reference>
<evidence type="ECO:0000256" key="2">
    <source>
        <dbReference type="ARBA" id="ARBA00022737"/>
    </source>
</evidence>
<dbReference type="InterPro" id="IPR020472">
    <property type="entry name" value="WD40_PAC1"/>
</dbReference>
<evidence type="ECO:0000256" key="4">
    <source>
        <dbReference type="ARBA" id="ARBA00039789"/>
    </source>
</evidence>
<evidence type="ECO:0000313" key="8">
    <source>
        <dbReference type="Proteomes" id="UP000799291"/>
    </source>
</evidence>
<evidence type="ECO:0000256" key="6">
    <source>
        <dbReference type="PROSITE-ProRule" id="PRU00221"/>
    </source>
</evidence>
<keyword evidence="2" id="KW-0677">Repeat</keyword>
<dbReference type="PRINTS" id="PR00320">
    <property type="entry name" value="GPROTEINBRPT"/>
</dbReference>
<gene>
    <name evidence="7" type="ORF">K458DRAFT_363651</name>
</gene>
<evidence type="ECO:0000256" key="5">
    <source>
        <dbReference type="ARBA" id="ARBA00043913"/>
    </source>
</evidence>
<dbReference type="InterPro" id="IPR036322">
    <property type="entry name" value="WD40_repeat_dom_sf"/>
</dbReference>
<feature type="repeat" description="WD" evidence="6">
    <location>
        <begin position="22"/>
        <end position="52"/>
    </location>
</feature>
<comment type="similarity">
    <text evidence="3">Belongs to the WD repeat MDV1/CAF4 family.</text>
</comment>
<dbReference type="PROSITE" id="PS50082">
    <property type="entry name" value="WD_REPEATS_2"/>
    <property type="match status" value="3"/>
</dbReference>
<dbReference type="GO" id="GO:1990234">
    <property type="term" value="C:transferase complex"/>
    <property type="evidence" value="ECO:0007669"/>
    <property type="project" value="UniProtKB-ARBA"/>
</dbReference>
<dbReference type="Pfam" id="PF00400">
    <property type="entry name" value="WD40"/>
    <property type="match status" value="4"/>
</dbReference>
<comment type="function">
    <text evidence="5">Involved in mitochondrial fission. Acts as an adapter protein required to form mitochondrial fission complexes. Formation of these complexes is required to promote constriction and fission of the mitochondrial compartment at a late step in mitochondrial division.</text>
</comment>